<dbReference type="SUPFAM" id="SSF102114">
    <property type="entry name" value="Radical SAM enzymes"/>
    <property type="match status" value="1"/>
</dbReference>
<evidence type="ECO:0000256" key="4">
    <source>
        <dbReference type="ARBA" id="ARBA00022691"/>
    </source>
</evidence>
<dbReference type="Pfam" id="PF04055">
    <property type="entry name" value="Radical_SAM"/>
    <property type="match status" value="1"/>
</dbReference>
<dbReference type="InterPro" id="IPR006638">
    <property type="entry name" value="Elp3/MiaA/NifB-like_rSAM"/>
</dbReference>
<evidence type="ECO:0000256" key="8">
    <source>
        <dbReference type="ARBA" id="ARBA00023186"/>
    </source>
</evidence>
<gene>
    <name evidence="11" type="primary">hemW</name>
    <name evidence="11" type="ORF">IAD23_06510</name>
</gene>
<evidence type="ECO:0000256" key="6">
    <source>
        <dbReference type="ARBA" id="ARBA00023004"/>
    </source>
</evidence>
<keyword evidence="9" id="KW-0963">Cytoplasm</keyword>
<dbReference type="PROSITE" id="PS51918">
    <property type="entry name" value="RADICAL_SAM"/>
    <property type="match status" value="1"/>
</dbReference>
<evidence type="ECO:0000259" key="10">
    <source>
        <dbReference type="PROSITE" id="PS51918"/>
    </source>
</evidence>
<dbReference type="SFLD" id="SFLDF00562">
    <property type="entry name" value="HemN-like__clustered_with_heat"/>
    <property type="match status" value="1"/>
</dbReference>
<evidence type="ECO:0000256" key="3">
    <source>
        <dbReference type="ARBA" id="ARBA00022617"/>
    </source>
</evidence>
<keyword evidence="7 9" id="KW-0411">Iron-sulfur</keyword>
<dbReference type="GO" id="GO:0006779">
    <property type="term" value="P:porphyrin-containing compound biosynthetic process"/>
    <property type="evidence" value="ECO:0007669"/>
    <property type="project" value="InterPro"/>
</dbReference>
<evidence type="ECO:0000256" key="7">
    <source>
        <dbReference type="ARBA" id="ARBA00023014"/>
    </source>
</evidence>
<sequence>MANGLYIHIPFCTSKCPYCDFFSGRGTPDDAKSYGETVLRLMQDYPRLTFDTVYFGGGTPSCMDAGILENILNGAKRQFVILPQSEITVECNPASPLQTLAPRYAEMGVNRISLGLQSAVDAERRALGRLAGAKAIETGVRLFQKAGIENISVDLMLGIPQQTPKSLQTSLEFIDSLGVCHVSAYMLKIEPGTKFDELQKQGKLTLPQEDTVCDMYLQTVEFLEAHGLAQYEISNFARPGRESRHNLKYWTLEDYLGLGPTAHSLLHGRRFYYDEEMHLCDEGPGGGEDERLMLGLRLKQGVPREWIPADISLYLKNGFMAENGKNVHFTPKGMLISNAILAEWIG</sequence>
<comment type="function">
    <text evidence="9">Probably acts as a heme chaperone, transferring heme to an unknown acceptor. Binds one molecule of heme per monomer, possibly covalently. Binds 1 [4Fe-4S] cluster. The cluster is coordinated with 3 cysteines and an exchangeable S-adenosyl-L-methionine.</text>
</comment>
<name>A0A9D1MV56_9FIRM</name>
<dbReference type="SFLD" id="SFLDG01082">
    <property type="entry name" value="B12-binding_domain_containing"/>
    <property type="match status" value="1"/>
</dbReference>
<keyword evidence="6 9" id="KW-0408">Iron</keyword>
<dbReference type="EMBL" id="DVNM01000035">
    <property type="protein sequence ID" value="HIU69592.1"/>
    <property type="molecule type" value="Genomic_DNA"/>
</dbReference>
<dbReference type="SFLD" id="SFLDS00029">
    <property type="entry name" value="Radical_SAM"/>
    <property type="match status" value="1"/>
</dbReference>
<dbReference type="InterPro" id="IPR034505">
    <property type="entry name" value="Coproporphyrinogen-III_oxidase"/>
</dbReference>
<reference evidence="11" key="1">
    <citation type="submission" date="2020-10" db="EMBL/GenBank/DDBJ databases">
        <authorList>
            <person name="Gilroy R."/>
        </authorList>
    </citation>
    <scope>NUCLEOTIDE SEQUENCE</scope>
    <source>
        <strain evidence="11">CHK176-6737</strain>
    </source>
</reference>
<dbReference type="NCBIfam" id="TIGR00539">
    <property type="entry name" value="hemN_rel"/>
    <property type="match status" value="1"/>
</dbReference>
<keyword evidence="5 9" id="KW-0479">Metal-binding</keyword>
<evidence type="ECO:0000256" key="1">
    <source>
        <dbReference type="ARBA" id="ARBA00006100"/>
    </source>
</evidence>
<dbReference type="InterPro" id="IPR007197">
    <property type="entry name" value="rSAM"/>
</dbReference>
<reference evidence="11" key="2">
    <citation type="journal article" date="2021" name="PeerJ">
        <title>Extensive microbial diversity within the chicken gut microbiome revealed by metagenomics and culture.</title>
        <authorList>
            <person name="Gilroy R."/>
            <person name="Ravi A."/>
            <person name="Getino M."/>
            <person name="Pursley I."/>
            <person name="Horton D.L."/>
            <person name="Alikhan N.F."/>
            <person name="Baker D."/>
            <person name="Gharbi K."/>
            <person name="Hall N."/>
            <person name="Watson M."/>
            <person name="Adriaenssens E.M."/>
            <person name="Foster-Nyarko E."/>
            <person name="Jarju S."/>
            <person name="Secka A."/>
            <person name="Antonio M."/>
            <person name="Oren A."/>
            <person name="Chaudhuri R.R."/>
            <person name="La Ragione R."/>
            <person name="Hildebrand F."/>
            <person name="Pallen M.J."/>
        </authorList>
    </citation>
    <scope>NUCLEOTIDE SEQUENCE</scope>
    <source>
        <strain evidence="11">CHK176-6737</strain>
    </source>
</reference>
<feature type="domain" description="Radical SAM core" evidence="10">
    <location>
        <begin position="1"/>
        <end position="229"/>
    </location>
</feature>
<evidence type="ECO:0000313" key="12">
    <source>
        <dbReference type="Proteomes" id="UP000824125"/>
    </source>
</evidence>
<comment type="similarity">
    <text evidence="1">Belongs to the anaerobic coproporphyrinogen-III oxidase family. HemW subfamily.</text>
</comment>
<keyword evidence="8 9" id="KW-0143">Chaperone</keyword>
<dbReference type="GO" id="GO:0051539">
    <property type="term" value="F:4 iron, 4 sulfur cluster binding"/>
    <property type="evidence" value="ECO:0007669"/>
    <property type="project" value="UniProtKB-UniRule"/>
</dbReference>
<accession>A0A9D1MV56</accession>
<dbReference type="SMART" id="SM00729">
    <property type="entry name" value="Elp3"/>
    <property type="match status" value="1"/>
</dbReference>
<keyword evidence="9" id="KW-0004">4Fe-4S</keyword>
<evidence type="ECO:0000256" key="9">
    <source>
        <dbReference type="RuleBase" id="RU364116"/>
    </source>
</evidence>
<keyword evidence="3 9" id="KW-0349">Heme</keyword>
<organism evidence="11 12">
    <name type="scientific">Candidatus Scybalenecus merdavium</name>
    <dbReference type="NCBI Taxonomy" id="2840939"/>
    <lineage>
        <taxon>Bacteria</taxon>
        <taxon>Bacillati</taxon>
        <taxon>Bacillota</taxon>
        <taxon>Clostridia</taxon>
        <taxon>Eubacteriales</taxon>
        <taxon>Oscillospiraceae</taxon>
        <taxon>Oscillospiraceae incertae sedis</taxon>
        <taxon>Candidatus Scybalenecus</taxon>
    </lineage>
</organism>
<dbReference type="InterPro" id="IPR058240">
    <property type="entry name" value="rSAM_sf"/>
</dbReference>
<comment type="caution">
    <text evidence="11">The sequence shown here is derived from an EMBL/GenBank/DDBJ whole genome shotgun (WGS) entry which is preliminary data.</text>
</comment>
<dbReference type="Gene3D" id="3.20.20.70">
    <property type="entry name" value="Aldolase class I"/>
    <property type="match status" value="1"/>
</dbReference>
<dbReference type="GO" id="GO:0004109">
    <property type="term" value="F:coproporphyrinogen oxidase activity"/>
    <property type="evidence" value="ECO:0007669"/>
    <property type="project" value="InterPro"/>
</dbReference>
<dbReference type="InterPro" id="IPR013785">
    <property type="entry name" value="Aldolase_TIM"/>
</dbReference>
<dbReference type="PANTHER" id="PTHR13932:SF5">
    <property type="entry name" value="RADICAL S-ADENOSYL METHIONINE DOMAIN-CONTAINING PROTEIN 1, MITOCHONDRIAL"/>
    <property type="match status" value="1"/>
</dbReference>
<dbReference type="InterPro" id="IPR004559">
    <property type="entry name" value="HemW-like"/>
</dbReference>
<dbReference type="PANTHER" id="PTHR13932">
    <property type="entry name" value="COPROPORPHYRINIGEN III OXIDASE"/>
    <property type="match status" value="1"/>
</dbReference>
<dbReference type="GO" id="GO:0005737">
    <property type="term" value="C:cytoplasm"/>
    <property type="evidence" value="ECO:0007669"/>
    <property type="project" value="UniProtKB-SubCell"/>
</dbReference>
<proteinExistence type="inferred from homology"/>
<dbReference type="AlphaFoldDB" id="A0A9D1MV56"/>
<dbReference type="GO" id="GO:0046872">
    <property type="term" value="F:metal ion binding"/>
    <property type="evidence" value="ECO:0007669"/>
    <property type="project" value="UniProtKB-UniRule"/>
</dbReference>
<dbReference type="SFLD" id="SFLDG01065">
    <property type="entry name" value="anaerobic_coproporphyrinogen-I"/>
    <property type="match status" value="1"/>
</dbReference>
<dbReference type="Proteomes" id="UP000824125">
    <property type="component" value="Unassembled WGS sequence"/>
</dbReference>
<comment type="subcellular location">
    <subcellularLocation>
        <location evidence="9">Cytoplasm</location>
    </subcellularLocation>
</comment>
<protein>
    <recommendedName>
        <fullName evidence="2 9">Heme chaperone HemW</fullName>
    </recommendedName>
</protein>
<evidence type="ECO:0000256" key="2">
    <source>
        <dbReference type="ARBA" id="ARBA00017228"/>
    </source>
</evidence>
<evidence type="ECO:0000313" key="11">
    <source>
        <dbReference type="EMBL" id="HIU69592.1"/>
    </source>
</evidence>
<dbReference type="CDD" id="cd01335">
    <property type="entry name" value="Radical_SAM"/>
    <property type="match status" value="1"/>
</dbReference>
<evidence type="ECO:0000256" key="5">
    <source>
        <dbReference type="ARBA" id="ARBA00022723"/>
    </source>
</evidence>
<keyword evidence="4 9" id="KW-0949">S-adenosyl-L-methionine</keyword>